<evidence type="ECO:0008006" key="3">
    <source>
        <dbReference type="Google" id="ProtNLM"/>
    </source>
</evidence>
<dbReference type="Pfam" id="PF04392">
    <property type="entry name" value="ABC_sub_bind"/>
    <property type="match status" value="1"/>
</dbReference>
<name>A0A1E2URN3_9GAMM</name>
<organism evidence="1 2">
    <name type="scientific">Candidatus Thiodiazotropha endoloripes</name>
    <dbReference type="NCBI Taxonomy" id="1818881"/>
    <lineage>
        <taxon>Bacteria</taxon>
        <taxon>Pseudomonadati</taxon>
        <taxon>Pseudomonadota</taxon>
        <taxon>Gammaproteobacteria</taxon>
        <taxon>Chromatiales</taxon>
        <taxon>Sedimenticolaceae</taxon>
        <taxon>Candidatus Thiodiazotropha</taxon>
    </lineage>
</organism>
<dbReference type="InterPro" id="IPR007487">
    <property type="entry name" value="ABC_transpt-TYRBP-like"/>
</dbReference>
<dbReference type="RefSeq" id="WP_069024515.1">
    <property type="nucleotide sequence ID" value="NZ_LVJZ01000003.1"/>
</dbReference>
<sequence length="353" mass="39435">MRNSGKIFSQSSCNSGLYRYALSIFANHNFKRIPTQHSLLVGSLLFLFSFIPAPVIPQDEGNNILILLSDNKDVYLDVATTITNSTIKYCRNQKLECQNSNYDIVHISNYDHQSHRNYRVIVTLGTHAALALGKSSNNITIISALIPKNNVLIEESLGANSNQHFIYIDQPLSHSLALIKTLSSRFKEIGVVVDSKDLGTVESLQHAAMKLDLNLQTEKVSSSEYVGTALNSILEKIDIFLATPDTKIHNRSTVSNILLSTYRQRIPLIGFSSAYVKAGALASVYSSPEDLAYQVRDNIVAEFSLKTIPKEQQMGKYFSVLFNTDVARSLGFPIKSESKLKSRMMDYIEHDFD</sequence>
<dbReference type="Gene3D" id="3.40.50.2300">
    <property type="match status" value="1"/>
</dbReference>
<dbReference type="PANTHER" id="PTHR35271">
    <property type="entry name" value="ABC TRANSPORTER, SUBSTRATE-BINDING LIPOPROTEIN-RELATED"/>
    <property type="match status" value="1"/>
</dbReference>
<proteinExistence type="predicted"/>
<dbReference type="STRING" id="1818881.A3196_11990"/>
<dbReference type="PANTHER" id="PTHR35271:SF1">
    <property type="entry name" value="ABC TRANSPORTER, SUBSTRATE-BINDING LIPOPROTEIN"/>
    <property type="match status" value="1"/>
</dbReference>
<protein>
    <recommendedName>
        <fullName evidence="3">ABC transporter substrate-binding protein</fullName>
    </recommendedName>
</protein>
<reference evidence="1 2" key="1">
    <citation type="submission" date="2016-03" db="EMBL/GenBank/DDBJ databases">
        <title>Chemosynthetic sulphur-oxidizing symbionts of marine invertebrate animals are capable of nitrogen fixation.</title>
        <authorList>
            <person name="Petersen J.M."/>
            <person name="Kemper A."/>
            <person name="Gruber-Vodicka H."/>
            <person name="Cardini U."/>
            <person name="Geest Mvander."/>
            <person name="Kleiner M."/>
            <person name="Bulgheresi S."/>
            <person name="Fussmann M."/>
            <person name="Herbold C."/>
            <person name="Seah B.K.B."/>
            <person name="Antony C.Paul."/>
            <person name="Liu D."/>
            <person name="Belitz A."/>
            <person name="Weber M."/>
        </authorList>
    </citation>
    <scope>NUCLEOTIDE SEQUENCE [LARGE SCALE GENOMIC DNA]</scope>
    <source>
        <strain evidence="1">G_D</strain>
    </source>
</reference>
<keyword evidence="2" id="KW-1185">Reference proteome</keyword>
<gene>
    <name evidence="1" type="ORF">A3196_11990</name>
</gene>
<dbReference type="Proteomes" id="UP000094849">
    <property type="component" value="Unassembled WGS sequence"/>
</dbReference>
<comment type="caution">
    <text evidence="1">The sequence shown here is derived from an EMBL/GenBank/DDBJ whole genome shotgun (WGS) entry which is preliminary data.</text>
</comment>
<evidence type="ECO:0000313" key="2">
    <source>
        <dbReference type="Proteomes" id="UP000094849"/>
    </source>
</evidence>
<dbReference type="AlphaFoldDB" id="A0A1E2URN3"/>
<accession>A0A1E2URN3</accession>
<dbReference type="EMBL" id="LVJZ01000003">
    <property type="protein sequence ID" value="ODB97417.1"/>
    <property type="molecule type" value="Genomic_DNA"/>
</dbReference>
<evidence type="ECO:0000313" key="1">
    <source>
        <dbReference type="EMBL" id="ODB97417.1"/>
    </source>
</evidence>